<keyword evidence="4 11" id="KW-0949">S-adenosyl-L-methionine</keyword>
<evidence type="ECO:0000256" key="13">
    <source>
        <dbReference type="SAM" id="MobiDB-lite"/>
    </source>
</evidence>
<dbReference type="Gene3D" id="3.40.50.150">
    <property type="entry name" value="Vaccinia Virus protein VP39"/>
    <property type="match status" value="1"/>
</dbReference>
<feature type="binding site" evidence="11">
    <location>
        <position position="114"/>
    </location>
    <ligand>
        <name>S-adenosyl-L-methionine</name>
        <dbReference type="ChEBI" id="CHEBI:59789"/>
    </ligand>
</feature>
<evidence type="ECO:0000256" key="7">
    <source>
        <dbReference type="ARBA" id="ARBA00041129"/>
    </source>
</evidence>
<feature type="binding site" evidence="11">
    <location>
        <position position="97"/>
    </location>
    <ligand>
        <name>S-adenosyl-L-methionine</name>
        <dbReference type="ChEBI" id="CHEBI:59789"/>
    </ligand>
</feature>
<evidence type="ECO:0000256" key="10">
    <source>
        <dbReference type="ARBA" id="ARBA00048970"/>
    </source>
</evidence>
<feature type="region of interest" description="Disordered" evidence="13">
    <location>
        <begin position="1"/>
        <end position="42"/>
    </location>
</feature>
<comment type="function">
    <text evidence="5 11">Specifically methylates the uridine in position 2552 of 23S rRNA at the 2'-O position of the ribose in the fully assembled 50S ribosomal subunit.</text>
</comment>
<gene>
    <name evidence="11" type="primary">rlmE</name>
    <name evidence="11" type="synonym">ftsJ</name>
    <name evidence="11" type="synonym">rrmJ</name>
    <name evidence="15" type="ORF">EDC65_1336</name>
</gene>
<evidence type="ECO:0000256" key="12">
    <source>
        <dbReference type="PIRSR" id="PIRSR005461-1"/>
    </source>
</evidence>
<evidence type="ECO:0000259" key="14">
    <source>
        <dbReference type="Pfam" id="PF01728"/>
    </source>
</evidence>
<organism evidence="15 16">
    <name type="scientific">Stella humosa</name>
    <dbReference type="NCBI Taxonomy" id="94"/>
    <lineage>
        <taxon>Bacteria</taxon>
        <taxon>Pseudomonadati</taxon>
        <taxon>Pseudomonadota</taxon>
        <taxon>Alphaproteobacteria</taxon>
        <taxon>Rhodospirillales</taxon>
        <taxon>Stellaceae</taxon>
        <taxon>Stella</taxon>
    </lineage>
</organism>
<evidence type="ECO:0000313" key="16">
    <source>
        <dbReference type="Proteomes" id="UP000278222"/>
    </source>
</evidence>
<dbReference type="Proteomes" id="UP000278222">
    <property type="component" value="Unassembled WGS sequence"/>
</dbReference>
<keyword evidence="2 11" id="KW-0489">Methyltransferase</keyword>
<dbReference type="EMBL" id="RJKX01000013">
    <property type="protein sequence ID" value="ROP99554.1"/>
    <property type="molecule type" value="Genomic_DNA"/>
</dbReference>
<feature type="binding site" evidence="11">
    <location>
        <position position="95"/>
    </location>
    <ligand>
        <name>S-adenosyl-L-methionine</name>
        <dbReference type="ChEBI" id="CHEBI:59789"/>
    </ligand>
</feature>
<keyword evidence="1 11" id="KW-0698">rRNA processing</keyword>
<feature type="active site" description="Proton acceptor" evidence="11 12">
    <location>
        <position position="194"/>
    </location>
</feature>
<dbReference type="PANTHER" id="PTHR10920">
    <property type="entry name" value="RIBOSOMAL RNA METHYLTRANSFERASE"/>
    <property type="match status" value="1"/>
</dbReference>
<dbReference type="EC" id="2.1.1.166" evidence="6 11"/>
<name>A0A3N1M942_9PROT</name>
<dbReference type="GO" id="GO:0005737">
    <property type="term" value="C:cytoplasm"/>
    <property type="evidence" value="ECO:0007669"/>
    <property type="project" value="UniProtKB-SubCell"/>
</dbReference>
<evidence type="ECO:0000256" key="4">
    <source>
        <dbReference type="ARBA" id="ARBA00022691"/>
    </source>
</evidence>
<feature type="domain" description="Ribosomal RNA methyltransferase FtsJ" evidence="14">
    <location>
        <begin position="64"/>
        <end position="237"/>
    </location>
</feature>
<keyword evidence="11" id="KW-0963">Cytoplasm</keyword>
<dbReference type="PANTHER" id="PTHR10920:SF18">
    <property type="entry name" value="RRNA METHYLTRANSFERASE 2, MITOCHONDRIAL"/>
    <property type="match status" value="1"/>
</dbReference>
<dbReference type="InterPro" id="IPR029063">
    <property type="entry name" value="SAM-dependent_MTases_sf"/>
</dbReference>
<comment type="catalytic activity">
    <reaction evidence="10 11">
        <text>uridine(2552) in 23S rRNA + S-adenosyl-L-methionine = 2'-O-methyluridine(2552) in 23S rRNA + S-adenosyl-L-homocysteine + H(+)</text>
        <dbReference type="Rhea" id="RHEA:42720"/>
        <dbReference type="Rhea" id="RHEA-COMP:10202"/>
        <dbReference type="Rhea" id="RHEA-COMP:10203"/>
        <dbReference type="ChEBI" id="CHEBI:15378"/>
        <dbReference type="ChEBI" id="CHEBI:57856"/>
        <dbReference type="ChEBI" id="CHEBI:59789"/>
        <dbReference type="ChEBI" id="CHEBI:65315"/>
        <dbReference type="ChEBI" id="CHEBI:74478"/>
        <dbReference type="EC" id="2.1.1.166"/>
    </reaction>
</comment>
<evidence type="ECO:0000256" key="6">
    <source>
        <dbReference type="ARBA" id="ARBA00038861"/>
    </source>
</evidence>
<feature type="binding site" evidence="11">
    <location>
        <position position="154"/>
    </location>
    <ligand>
        <name>S-adenosyl-L-methionine</name>
        <dbReference type="ChEBI" id="CHEBI:59789"/>
    </ligand>
</feature>
<dbReference type="InterPro" id="IPR002877">
    <property type="entry name" value="RNA_MeTrfase_FtsJ_dom"/>
</dbReference>
<evidence type="ECO:0000256" key="8">
    <source>
        <dbReference type="ARBA" id="ARBA00041995"/>
    </source>
</evidence>
<evidence type="ECO:0000313" key="15">
    <source>
        <dbReference type="EMBL" id="ROP99554.1"/>
    </source>
</evidence>
<keyword evidence="16" id="KW-1185">Reference proteome</keyword>
<keyword evidence="3 11" id="KW-0808">Transferase</keyword>
<dbReference type="InterPro" id="IPR015507">
    <property type="entry name" value="rRNA-MeTfrase_E"/>
</dbReference>
<dbReference type="InterPro" id="IPR050082">
    <property type="entry name" value="RNA_methyltr_RlmE"/>
</dbReference>
<comment type="caution">
    <text evidence="15">The sequence shown here is derived from an EMBL/GenBank/DDBJ whole genome shotgun (WGS) entry which is preliminary data.</text>
</comment>
<protein>
    <recommendedName>
        <fullName evidence="7 11">Ribosomal RNA large subunit methyltransferase E</fullName>
        <ecNumber evidence="6 11">2.1.1.166</ecNumber>
    </recommendedName>
    <alternativeName>
        <fullName evidence="9 11">23S rRNA Um2552 methyltransferase</fullName>
    </alternativeName>
    <alternativeName>
        <fullName evidence="8 11">rRNA (uridine-2'-O-)-methyltransferase</fullName>
    </alternativeName>
</protein>
<dbReference type="GO" id="GO:0008650">
    <property type="term" value="F:rRNA (uridine-2'-O-)-methyltransferase activity"/>
    <property type="evidence" value="ECO:0007669"/>
    <property type="project" value="UniProtKB-UniRule"/>
</dbReference>
<dbReference type="AlphaFoldDB" id="A0A3N1M942"/>
<dbReference type="HAMAP" id="MF_01547">
    <property type="entry name" value="RNA_methyltr_E"/>
    <property type="match status" value="1"/>
</dbReference>
<accession>A0A3N1M942</accession>
<comment type="subcellular location">
    <subcellularLocation>
        <location evidence="11">Cytoplasm</location>
    </subcellularLocation>
</comment>
<dbReference type="RefSeq" id="WP_123688933.1">
    <property type="nucleotide sequence ID" value="NZ_AP019700.1"/>
</dbReference>
<evidence type="ECO:0000256" key="2">
    <source>
        <dbReference type="ARBA" id="ARBA00022603"/>
    </source>
</evidence>
<comment type="similarity">
    <text evidence="11">Belongs to the class I-like SAM-binding methyltransferase superfamily. RNA methyltransferase RlmE family.</text>
</comment>
<sequence length="242" mass="25565">MTGERKGGSGRGARGPTVRGTSGRGARDPAVRVRAAGRTTSQQRWLTRQLNDPYVAAAKREGLRSRAAFKLIELDERLNLLKPGMAVVDLGAAPGGWTQVVVDRVKGGRVVALDILPMGTLPGAETIEMDFLDADAPARLRAAMGGGADLVLSDMAAPTTGHGPTDHLRVIGLADAAHAFAREVLKPGGAFVCKVFQGGTERNLLTALKKDFAVVRHVKPPASRADSAEVYVIAQGFRREQG</sequence>
<evidence type="ECO:0000256" key="1">
    <source>
        <dbReference type="ARBA" id="ARBA00022552"/>
    </source>
</evidence>
<dbReference type="Pfam" id="PF01728">
    <property type="entry name" value="FtsJ"/>
    <property type="match status" value="1"/>
</dbReference>
<reference evidence="15 16" key="1">
    <citation type="submission" date="2018-11" db="EMBL/GenBank/DDBJ databases">
        <title>Genomic Encyclopedia of Type Strains, Phase IV (KMG-IV): sequencing the most valuable type-strain genomes for metagenomic binning, comparative biology and taxonomic classification.</title>
        <authorList>
            <person name="Goeker M."/>
        </authorList>
    </citation>
    <scope>NUCLEOTIDE SEQUENCE [LARGE SCALE GENOMIC DNA]</scope>
    <source>
        <strain evidence="15 16">DSM 5900</strain>
    </source>
</reference>
<evidence type="ECO:0000256" key="5">
    <source>
        <dbReference type="ARBA" id="ARBA00037569"/>
    </source>
</evidence>
<proteinExistence type="inferred from homology"/>
<dbReference type="SUPFAM" id="SSF53335">
    <property type="entry name" value="S-adenosyl-L-methionine-dependent methyltransferases"/>
    <property type="match status" value="1"/>
</dbReference>
<feature type="binding site" evidence="11">
    <location>
        <position position="130"/>
    </location>
    <ligand>
        <name>S-adenosyl-L-methionine</name>
        <dbReference type="ChEBI" id="CHEBI:59789"/>
    </ligand>
</feature>
<evidence type="ECO:0000256" key="3">
    <source>
        <dbReference type="ARBA" id="ARBA00022679"/>
    </source>
</evidence>
<dbReference type="PIRSF" id="PIRSF005461">
    <property type="entry name" value="23S_rRNA_mtase"/>
    <property type="match status" value="1"/>
</dbReference>
<dbReference type="OrthoDB" id="9790080at2"/>
<evidence type="ECO:0000256" key="9">
    <source>
        <dbReference type="ARBA" id="ARBA00042745"/>
    </source>
</evidence>
<evidence type="ECO:0000256" key="11">
    <source>
        <dbReference type="HAMAP-Rule" id="MF_01547"/>
    </source>
</evidence>